<dbReference type="OrthoDB" id="9801525at2"/>
<dbReference type="InterPro" id="IPR029052">
    <property type="entry name" value="Metallo-depent_PP-like"/>
</dbReference>
<evidence type="ECO:0000256" key="5">
    <source>
        <dbReference type="ARBA" id="ARBA00047754"/>
    </source>
</evidence>
<dbReference type="GO" id="GO:0071897">
    <property type="term" value="P:DNA biosynthetic process"/>
    <property type="evidence" value="ECO:0007669"/>
    <property type="project" value="UniProtKB-KW"/>
</dbReference>
<evidence type="ECO:0000256" key="4">
    <source>
        <dbReference type="ARBA" id="ARBA00022741"/>
    </source>
</evidence>
<evidence type="ECO:0000256" key="2">
    <source>
        <dbReference type="ARBA" id="ARBA00012274"/>
    </source>
</evidence>
<sequence>MYIYKTRGICPPEIHFQLTGNTLTGVRFVGGGCRGNAQLISRLLEGREIDEVLPLLKGIQCRNNTSCPDQLFQAIQLAREGKLREEEPIAVYEVPVPYRRVAVLAEVNGNAEALRLALRQPVEAVFCLGNLTGPAGDNDGVVELARRKKLIFVQGPFDRTLPCTRPENREFLRRAPLYLRFQLGRCRVLGFYGGFIQELDGFSDYAPYSLELLMVSNLSDYLRNESVYPALEAMTGQFSVDVVLFASTNEWKHVRLGKVDFINVGPLKAESYFKYALIEWAGEELCVSFEVVKA</sequence>
<name>A0A1M4ZAR0_9FIRM</name>
<dbReference type="GO" id="GO:0004748">
    <property type="term" value="F:ribonucleoside-diphosphate reductase activity, thioredoxin disulfide as acceptor"/>
    <property type="evidence" value="ECO:0007669"/>
    <property type="project" value="UniProtKB-EC"/>
</dbReference>
<reference evidence="8" key="1">
    <citation type="submission" date="2016-11" db="EMBL/GenBank/DDBJ databases">
        <authorList>
            <person name="Varghese N."/>
            <person name="Submissions S."/>
        </authorList>
    </citation>
    <scope>NUCLEOTIDE SEQUENCE [LARGE SCALE GENOMIC DNA]</scope>
    <source>
        <strain evidence="8">DSM 11792</strain>
    </source>
</reference>
<dbReference type="Proteomes" id="UP000184196">
    <property type="component" value="Unassembled WGS sequence"/>
</dbReference>
<dbReference type="Gene3D" id="3.60.21.10">
    <property type="match status" value="1"/>
</dbReference>
<comment type="similarity">
    <text evidence="1">Belongs to the ribonucleoside diphosphate reductase class-2 family.</text>
</comment>
<dbReference type="SUPFAM" id="SSF56300">
    <property type="entry name" value="Metallo-dependent phosphatases"/>
    <property type="match status" value="1"/>
</dbReference>
<keyword evidence="8" id="KW-1185">Reference proteome</keyword>
<evidence type="ECO:0000256" key="1">
    <source>
        <dbReference type="ARBA" id="ARBA00007405"/>
    </source>
</evidence>
<dbReference type="InterPro" id="IPR024434">
    <property type="entry name" value="TSCPD_dom"/>
</dbReference>
<proteinExistence type="inferred from homology"/>
<dbReference type="EMBL" id="FQUW01000016">
    <property type="protein sequence ID" value="SHF15149.1"/>
    <property type="molecule type" value="Genomic_DNA"/>
</dbReference>
<gene>
    <name evidence="7" type="ORF">SAMN02745218_01564</name>
</gene>
<comment type="catalytic activity">
    <reaction evidence="5">
        <text>a 2'-deoxyribonucleoside 5'-diphosphate + [thioredoxin]-disulfide + H2O = a ribonucleoside 5'-diphosphate + [thioredoxin]-dithiol</text>
        <dbReference type="Rhea" id="RHEA:23252"/>
        <dbReference type="Rhea" id="RHEA-COMP:10698"/>
        <dbReference type="Rhea" id="RHEA-COMP:10700"/>
        <dbReference type="ChEBI" id="CHEBI:15377"/>
        <dbReference type="ChEBI" id="CHEBI:29950"/>
        <dbReference type="ChEBI" id="CHEBI:50058"/>
        <dbReference type="ChEBI" id="CHEBI:57930"/>
        <dbReference type="ChEBI" id="CHEBI:73316"/>
        <dbReference type="EC" id="1.17.4.1"/>
    </reaction>
</comment>
<evidence type="ECO:0000256" key="3">
    <source>
        <dbReference type="ARBA" id="ARBA00022634"/>
    </source>
</evidence>
<evidence type="ECO:0000259" key="6">
    <source>
        <dbReference type="Pfam" id="PF12637"/>
    </source>
</evidence>
<dbReference type="InterPro" id="IPR023806">
    <property type="entry name" value="CHP03905"/>
</dbReference>
<dbReference type="Pfam" id="PF12637">
    <property type="entry name" value="TSCPD"/>
    <property type="match status" value="1"/>
</dbReference>
<organism evidence="7 8">
    <name type="scientific">Desulfofundulus australicus DSM 11792</name>
    <dbReference type="NCBI Taxonomy" id="1121425"/>
    <lineage>
        <taxon>Bacteria</taxon>
        <taxon>Bacillati</taxon>
        <taxon>Bacillota</taxon>
        <taxon>Clostridia</taxon>
        <taxon>Eubacteriales</taxon>
        <taxon>Peptococcaceae</taxon>
        <taxon>Desulfofundulus</taxon>
    </lineage>
</organism>
<evidence type="ECO:0000313" key="7">
    <source>
        <dbReference type="EMBL" id="SHF15149.1"/>
    </source>
</evidence>
<keyword evidence="4" id="KW-0547">Nucleotide-binding</keyword>
<accession>A0A1M4ZAR0</accession>
<dbReference type="AlphaFoldDB" id="A0A1M4ZAR0"/>
<dbReference type="RefSeq" id="WP_073164807.1">
    <property type="nucleotide sequence ID" value="NZ_FQUW01000016.1"/>
</dbReference>
<evidence type="ECO:0000313" key="8">
    <source>
        <dbReference type="Proteomes" id="UP000184196"/>
    </source>
</evidence>
<protein>
    <recommendedName>
        <fullName evidence="2">ribonucleoside-diphosphate reductase</fullName>
        <ecNumber evidence="2">1.17.4.1</ecNumber>
    </recommendedName>
</protein>
<keyword evidence="3" id="KW-0237">DNA synthesis</keyword>
<dbReference type="EC" id="1.17.4.1" evidence="2"/>
<dbReference type="NCBIfam" id="TIGR03905">
    <property type="entry name" value="TIGR03905_4_Cys"/>
    <property type="match status" value="1"/>
</dbReference>
<dbReference type="GO" id="GO:0000166">
    <property type="term" value="F:nucleotide binding"/>
    <property type="evidence" value="ECO:0007669"/>
    <property type="project" value="UniProtKB-KW"/>
</dbReference>
<feature type="domain" description="TSCPD" evidence="6">
    <location>
        <begin position="4"/>
        <end position="77"/>
    </location>
</feature>